<evidence type="ECO:0000313" key="2">
    <source>
        <dbReference type="EMBL" id="MSS27812.1"/>
    </source>
</evidence>
<dbReference type="InterPro" id="IPR016181">
    <property type="entry name" value="Acyl_CoA_acyltransferase"/>
</dbReference>
<organism evidence="2 3">
    <name type="scientific">Desulfovibrio porci</name>
    <dbReference type="NCBI Taxonomy" id="2605782"/>
    <lineage>
        <taxon>Bacteria</taxon>
        <taxon>Pseudomonadati</taxon>
        <taxon>Thermodesulfobacteriota</taxon>
        <taxon>Desulfovibrionia</taxon>
        <taxon>Desulfovibrionales</taxon>
        <taxon>Desulfovibrionaceae</taxon>
        <taxon>Desulfovibrio</taxon>
    </lineage>
</organism>
<comment type="caution">
    <text evidence="2">The sequence shown here is derived from an EMBL/GenBank/DDBJ whole genome shotgun (WGS) entry which is preliminary data.</text>
</comment>
<reference evidence="2 3" key="1">
    <citation type="submission" date="2019-09" db="EMBL/GenBank/DDBJ databases">
        <title>In-depth cultivation of the pig gut microbiome towards novel bacterial diversity and tailored functional studies.</title>
        <authorList>
            <person name="Wylensek D."/>
            <person name="Hitch T.C.A."/>
            <person name="Clavel T."/>
        </authorList>
    </citation>
    <scope>NUCLEOTIDE SEQUENCE [LARGE SCALE GENOMIC DNA]</scope>
    <source>
        <strain evidence="2 3">PG-178-WT-4</strain>
    </source>
</reference>
<dbReference type="AlphaFoldDB" id="A0A6L5XKW6"/>
<feature type="domain" description="N-acetyltransferase" evidence="1">
    <location>
        <begin position="1"/>
        <end position="150"/>
    </location>
</feature>
<accession>A0A6L5XKW6</accession>
<dbReference type="Gene3D" id="3.40.630.30">
    <property type="match status" value="1"/>
</dbReference>
<gene>
    <name evidence="2" type="ORF">FYJ44_07045</name>
</gene>
<keyword evidence="2" id="KW-0808">Transferase</keyword>
<dbReference type="InterPro" id="IPR000182">
    <property type="entry name" value="GNAT_dom"/>
</dbReference>
<dbReference type="PROSITE" id="PS51186">
    <property type="entry name" value="GNAT"/>
    <property type="match status" value="1"/>
</dbReference>
<dbReference type="EMBL" id="VUMH01000005">
    <property type="protein sequence ID" value="MSS27812.1"/>
    <property type="molecule type" value="Genomic_DNA"/>
</dbReference>
<keyword evidence="3" id="KW-1185">Reference proteome</keyword>
<proteinExistence type="predicted"/>
<dbReference type="Pfam" id="PF00583">
    <property type="entry name" value="Acetyltransf_1"/>
    <property type="match status" value="1"/>
</dbReference>
<dbReference type="RefSeq" id="WP_154510617.1">
    <property type="nucleotide sequence ID" value="NZ_VUMH01000005.1"/>
</dbReference>
<evidence type="ECO:0000259" key="1">
    <source>
        <dbReference type="PROSITE" id="PS51186"/>
    </source>
</evidence>
<dbReference type="CDD" id="cd04301">
    <property type="entry name" value="NAT_SF"/>
    <property type="match status" value="1"/>
</dbReference>
<protein>
    <submittedName>
        <fullName evidence="2">GNAT family N-acetyltransferase</fullName>
    </submittedName>
</protein>
<evidence type="ECO:0000313" key="3">
    <source>
        <dbReference type="Proteomes" id="UP000477488"/>
    </source>
</evidence>
<dbReference type="SUPFAM" id="SSF55729">
    <property type="entry name" value="Acyl-CoA N-acyltransferases (Nat)"/>
    <property type="match status" value="1"/>
</dbReference>
<dbReference type="Proteomes" id="UP000477488">
    <property type="component" value="Unassembled WGS sequence"/>
</dbReference>
<sequence length="150" mass="17227">MTHIAFIFALVNDPGVRSISFHSEKISWKTHLAWFDRQIHENNPFYIVSFDDKPCGYVRMQRDPQLPKYEYILTIAVTAGHRKKGIATAALRAACKQALAEQSVRKIWAMVKKDNIASHRLFIKTFRKEAGTQIVNGHAATCFVYPDYLE</sequence>
<dbReference type="GO" id="GO:0016747">
    <property type="term" value="F:acyltransferase activity, transferring groups other than amino-acyl groups"/>
    <property type="evidence" value="ECO:0007669"/>
    <property type="project" value="InterPro"/>
</dbReference>
<name>A0A6L5XKW6_9BACT</name>